<accession>A0ABV6ASK1</accession>
<protein>
    <recommendedName>
        <fullName evidence="3">Integrase</fullName>
    </recommendedName>
</protein>
<organism evidence="1 2">
    <name type="scientific">Rhizobium puerariae</name>
    <dbReference type="NCBI Taxonomy" id="1585791"/>
    <lineage>
        <taxon>Bacteria</taxon>
        <taxon>Pseudomonadati</taxon>
        <taxon>Pseudomonadota</taxon>
        <taxon>Alphaproteobacteria</taxon>
        <taxon>Hyphomicrobiales</taxon>
        <taxon>Rhizobiaceae</taxon>
        <taxon>Rhizobium/Agrobacterium group</taxon>
        <taxon>Rhizobium</taxon>
    </lineage>
</organism>
<dbReference type="RefSeq" id="WP_377265525.1">
    <property type="nucleotide sequence ID" value="NZ_JBHMAA010000037.1"/>
</dbReference>
<reference evidence="1 2" key="1">
    <citation type="submission" date="2024-09" db="EMBL/GenBank/DDBJ databases">
        <authorList>
            <person name="Sun Q."/>
            <person name="Mori K."/>
        </authorList>
    </citation>
    <scope>NUCLEOTIDE SEQUENCE [LARGE SCALE GENOMIC DNA]</scope>
    <source>
        <strain evidence="1 2">TBRC 4938</strain>
    </source>
</reference>
<keyword evidence="2" id="KW-1185">Reference proteome</keyword>
<gene>
    <name evidence="1" type="ORF">ACFFP0_28080</name>
</gene>
<proteinExistence type="predicted"/>
<dbReference type="EMBL" id="JBHMAA010000037">
    <property type="protein sequence ID" value="MFB9952723.1"/>
    <property type="molecule type" value="Genomic_DNA"/>
</dbReference>
<name>A0ABV6ASK1_9HYPH</name>
<sequence length="44" mass="5092">MHHTSLKLQQLYTRLTVAEIDDLLREAMERTSSKSSVDARSEED</sequence>
<dbReference type="Proteomes" id="UP001589692">
    <property type="component" value="Unassembled WGS sequence"/>
</dbReference>
<comment type="caution">
    <text evidence="1">The sequence shown here is derived from an EMBL/GenBank/DDBJ whole genome shotgun (WGS) entry which is preliminary data.</text>
</comment>
<evidence type="ECO:0008006" key="3">
    <source>
        <dbReference type="Google" id="ProtNLM"/>
    </source>
</evidence>
<evidence type="ECO:0000313" key="2">
    <source>
        <dbReference type="Proteomes" id="UP001589692"/>
    </source>
</evidence>
<evidence type="ECO:0000313" key="1">
    <source>
        <dbReference type="EMBL" id="MFB9952723.1"/>
    </source>
</evidence>